<feature type="transmembrane region" description="Helical" evidence="4">
    <location>
        <begin position="154"/>
        <end position="176"/>
    </location>
</feature>
<evidence type="ECO:0000313" key="5">
    <source>
        <dbReference type="EMBL" id="EJT50780.1"/>
    </source>
</evidence>
<comment type="similarity">
    <text evidence="2">Belongs to the major facilitator superfamily. Monocarboxylate porter (TC 2.A.1.13) family.</text>
</comment>
<keyword evidence="4" id="KW-1133">Transmembrane helix</keyword>
<feature type="transmembrane region" description="Helical" evidence="4">
    <location>
        <begin position="449"/>
        <end position="473"/>
    </location>
</feature>
<feature type="transmembrane region" description="Helical" evidence="4">
    <location>
        <begin position="216"/>
        <end position="236"/>
    </location>
</feature>
<comment type="subcellular location">
    <subcellularLocation>
        <location evidence="1">Membrane</location>
        <topology evidence="1">Multi-pass membrane protein</topology>
    </subcellularLocation>
</comment>
<dbReference type="InterPro" id="IPR036259">
    <property type="entry name" value="MFS_trans_sf"/>
</dbReference>
<comment type="caution">
    <text evidence="5">The sequence shown here is derived from an EMBL/GenBank/DDBJ whole genome shotgun (WGS) entry which is preliminary data.</text>
</comment>
<accession>J4UGX3</accession>
<evidence type="ECO:0000256" key="2">
    <source>
        <dbReference type="ARBA" id="ARBA00006727"/>
    </source>
</evidence>
<keyword evidence="4" id="KW-0472">Membrane</keyword>
<dbReference type="EMBL" id="ALBS01000089">
    <property type="protein sequence ID" value="EJT50780.1"/>
    <property type="molecule type" value="Genomic_DNA"/>
</dbReference>
<dbReference type="OrthoDB" id="2213137at2759"/>
<feature type="region of interest" description="Disordered" evidence="3">
    <location>
        <begin position="1"/>
        <end position="88"/>
    </location>
</feature>
<evidence type="ECO:0000256" key="1">
    <source>
        <dbReference type="ARBA" id="ARBA00004141"/>
    </source>
</evidence>
<feature type="transmembrane region" description="Helical" evidence="4">
    <location>
        <begin position="314"/>
        <end position="337"/>
    </location>
</feature>
<organism evidence="5 6">
    <name type="scientific">Trichosporon asahii var. asahii (strain ATCC 90039 / CBS 2479 / JCM 2466 / KCTC 7840 / NBRC 103889/ NCYC 2677 / UAMH 7654)</name>
    <name type="common">Yeast</name>
    <dbReference type="NCBI Taxonomy" id="1186058"/>
    <lineage>
        <taxon>Eukaryota</taxon>
        <taxon>Fungi</taxon>
        <taxon>Dikarya</taxon>
        <taxon>Basidiomycota</taxon>
        <taxon>Agaricomycotina</taxon>
        <taxon>Tremellomycetes</taxon>
        <taxon>Trichosporonales</taxon>
        <taxon>Trichosporonaceae</taxon>
        <taxon>Trichosporon</taxon>
    </lineage>
</organism>
<dbReference type="PANTHER" id="PTHR11360">
    <property type="entry name" value="MONOCARBOXYLATE TRANSPORTER"/>
    <property type="match status" value="1"/>
</dbReference>
<sequence length="514" mass="54891">MANVEISAPRSTIARRPSHSGVPAPREVRSVYIPYRGDKDVASPLPSLPPSAYPSTTNMADLKDEYAHEEERVGTPPQSSPDMSRNSSMAHFDIDEAGGRELPSLPPVDRGAKAYSFLAAATLVETVVWGLPFSAGVLHEYWMSHMFPDNDSTLTMAATLQTSLMYMSAAFLGPMFTAIPQWSKPLQWVGLLVATASLIASAFVSQAWHLIVTIGIFYPFAGALYLPCATLVYEWFQDRRGMATGIQMSGTGVGGVVYPLVVSALLSRFGYKATMISLGLGFFALNAGALCFIRRRIPLGKGGARRNRPKVDYSFLKHPAVWIGMAVIMCTCMGNFIPSLWIPTFADVVHARKPNGTALVAIMNAASVPGNAVMGYISDRYPSRYVVPASCTTAAVACLLLWGFSAGVTAEGCLTAFAVVWGFTALSFVGLWSKMITVISKDDPNLPGLLFSLFTILKGVGNLTSGPISTALLKGGAFAGAAGAYGKTNYGSLLIYTGVTTFGASLFAAFFPNK</sequence>
<feature type="transmembrane region" description="Helical" evidence="4">
    <location>
        <begin position="188"/>
        <end position="210"/>
    </location>
</feature>
<feature type="transmembrane region" description="Helical" evidence="4">
    <location>
        <begin position="273"/>
        <end position="293"/>
    </location>
</feature>
<dbReference type="VEuPathDB" id="FungiDB:A1Q1_08085"/>
<dbReference type="InterPro" id="IPR011701">
    <property type="entry name" value="MFS"/>
</dbReference>
<dbReference type="RefSeq" id="XP_014181707.1">
    <property type="nucleotide sequence ID" value="XM_014326232.1"/>
</dbReference>
<feature type="transmembrane region" description="Helical" evidence="4">
    <location>
        <begin position="493"/>
        <end position="511"/>
    </location>
</feature>
<gene>
    <name evidence="5" type="ORF">A1Q1_08085</name>
</gene>
<feature type="transmembrane region" description="Helical" evidence="4">
    <location>
        <begin position="114"/>
        <end position="134"/>
    </location>
</feature>
<dbReference type="Pfam" id="PF07690">
    <property type="entry name" value="MFS_1"/>
    <property type="match status" value="1"/>
</dbReference>
<protein>
    <submittedName>
        <fullName evidence="5">Transporter</fullName>
    </submittedName>
</protein>
<feature type="transmembrane region" description="Helical" evidence="4">
    <location>
        <begin position="416"/>
        <end position="437"/>
    </location>
</feature>
<feature type="transmembrane region" description="Helical" evidence="4">
    <location>
        <begin position="248"/>
        <end position="267"/>
    </location>
</feature>
<evidence type="ECO:0000256" key="3">
    <source>
        <dbReference type="SAM" id="MobiDB-lite"/>
    </source>
</evidence>
<dbReference type="HOGENOM" id="CLU_001265_1_2_1"/>
<feature type="transmembrane region" description="Helical" evidence="4">
    <location>
        <begin position="385"/>
        <end position="404"/>
    </location>
</feature>
<proteinExistence type="inferred from homology"/>
<feature type="compositionally biased region" description="Polar residues" evidence="3">
    <location>
        <begin position="76"/>
        <end position="88"/>
    </location>
</feature>
<evidence type="ECO:0000256" key="4">
    <source>
        <dbReference type="SAM" id="Phobius"/>
    </source>
</evidence>
<name>J4UGX3_TRIAS</name>
<dbReference type="GeneID" id="25991597"/>
<feature type="transmembrane region" description="Helical" evidence="4">
    <location>
        <begin position="357"/>
        <end position="378"/>
    </location>
</feature>
<dbReference type="GO" id="GO:0022857">
    <property type="term" value="F:transmembrane transporter activity"/>
    <property type="evidence" value="ECO:0007669"/>
    <property type="project" value="InterPro"/>
</dbReference>
<dbReference type="InterPro" id="IPR050327">
    <property type="entry name" value="Proton-linked_MCT"/>
</dbReference>
<dbReference type="PANTHER" id="PTHR11360:SF287">
    <property type="entry name" value="MFS MONOCARBOXYLATE TRANSPORTER"/>
    <property type="match status" value="1"/>
</dbReference>
<keyword evidence="4" id="KW-0812">Transmembrane</keyword>
<feature type="compositionally biased region" description="Basic and acidic residues" evidence="3">
    <location>
        <begin position="61"/>
        <end position="73"/>
    </location>
</feature>
<dbReference type="AlphaFoldDB" id="J4UGX3"/>
<reference evidence="5 6" key="1">
    <citation type="journal article" date="2012" name="Eukaryot. Cell">
        <title>Draft genome sequence of CBS 2479, the standard type strain of Trichosporon asahii.</title>
        <authorList>
            <person name="Yang R.Y."/>
            <person name="Li H.T."/>
            <person name="Zhu H."/>
            <person name="Zhou G.P."/>
            <person name="Wang M."/>
            <person name="Wang L."/>
        </authorList>
    </citation>
    <scope>NUCLEOTIDE SEQUENCE [LARGE SCALE GENOMIC DNA]</scope>
    <source>
        <strain evidence="6">ATCC 90039 / CBS 2479 / JCM 2466 / KCTC 7840 / NCYC 2677 / UAMH 7654</strain>
    </source>
</reference>
<dbReference type="GO" id="GO:0016020">
    <property type="term" value="C:membrane"/>
    <property type="evidence" value="ECO:0007669"/>
    <property type="project" value="UniProtKB-SubCell"/>
</dbReference>
<dbReference type="Proteomes" id="UP000002748">
    <property type="component" value="Unassembled WGS sequence"/>
</dbReference>
<evidence type="ECO:0000313" key="6">
    <source>
        <dbReference type="Proteomes" id="UP000002748"/>
    </source>
</evidence>
<dbReference type="Gene3D" id="1.20.1250.20">
    <property type="entry name" value="MFS general substrate transporter like domains"/>
    <property type="match status" value="2"/>
</dbReference>
<dbReference type="KEGG" id="tasa:A1Q1_08085"/>
<dbReference type="SUPFAM" id="SSF103473">
    <property type="entry name" value="MFS general substrate transporter"/>
    <property type="match status" value="1"/>
</dbReference>